<dbReference type="GO" id="GO:0005783">
    <property type="term" value="C:endoplasmic reticulum"/>
    <property type="evidence" value="ECO:0007669"/>
    <property type="project" value="UniProtKB-SubCell"/>
</dbReference>
<dbReference type="GO" id="GO:0042632">
    <property type="term" value="P:cholesterol homeostasis"/>
    <property type="evidence" value="ECO:0007669"/>
    <property type="project" value="UniProtKB-ARBA"/>
</dbReference>
<evidence type="ECO:0000313" key="11">
    <source>
        <dbReference type="Ensembl" id="ENSLLEP00000014886.1"/>
    </source>
</evidence>
<keyword evidence="7" id="KW-0256">Endoplasmic reticulum</keyword>
<dbReference type="GO" id="GO:0035356">
    <property type="term" value="P:intracellular triglyceride homeostasis"/>
    <property type="evidence" value="ECO:0007669"/>
    <property type="project" value="UniProtKB-ARBA"/>
</dbReference>
<comment type="similarity">
    <text evidence="3">Belongs to the AB hydrolase superfamily. LDAH family.</text>
</comment>
<dbReference type="SUPFAM" id="SSF53474">
    <property type="entry name" value="alpha/beta-Hydrolases"/>
    <property type="match status" value="1"/>
</dbReference>
<dbReference type="GO" id="GO:0005811">
    <property type="term" value="C:lipid droplet"/>
    <property type="evidence" value="ECO:0007669"/>
    <property type="project" value="UniProtKB-SubCell"/>
</dbReference>
<keyword evidence="12" id="KW-1185">Reference proteome</keyword>
<dbReference type="GO" id="GO:0004771">
    <property type="term" value="F:sterol ester esterase activity"/>
    <property type="evidence" value="ECO:0007669"/>
    <property type="project" value="UniProtKB-EC"/>
</dbReference>
<organism evidence="11 12">
    <name type="scientific">Leptobrachium leishanense</name>
    <name type="common">Leishan spiny toad</name>
    <dbReference type="NCBI Taxonomy" id="445787"/>
    <lineage>
        <taxon>Eukaryota</taxon>
        <taxon>Metazoa</taxon>
        <taxon>Chordata</taxon>
        <taxon>Craniata</taxon>
        <taxon>Vertebrata</taxon>
        <taxon>Euteleostomi</taxon>
        <taxon>Amphibia</taxon>
        <taxon>Batrachia</taxon>
        <taxon>Anura</taxon>
        <taxon>Pelobatoidea</taxon>
        <taxon>Megophryidae</taxon>
        <taxon>Leptobrachium</taxon>
    </lineage>
</organism>
<dbReference type="AlphaFoldDB" id="A0A8C5PDF4"/>
<evidence type="ECO:0000256" key="2">
    <source>
        <dbReference type="ARBA" id="ARBA00004502"/>
    </source>
</evidence>
<dbReference type="PANTHER" id="PTHR13390">
    <property type="entry name" value="LIPASE"/>
    <property type="match status" value="1"/>
</dbReference>
<comment type="subcellular location">
    <subcellularLocation>
        <location evidence="1">Endoplasmic reticulum</location>
    </subcellularLocation>
    <subcellularLocation>
        <location evidence="2">Lipid droplet</location>
    </subcellularLocation>
</comment>
<evidence type="ECO:0000256" key="7">
    <source>
        <dbReference type="ARBA" id="ARBA00022824"/>
    </source>
</evidence>
<dbReference type="Proteomes" id="UP000694569">
    <property type="component" value="Unplaced"/>
</dbReference>
<dbReference type="OrthoDB" id="448051at2759"/>
<gene>
    <name evidence="11" type="primary">LDAH</name>
</gene>
<keyword evidence="6" id="KW-0378">Hydrolase</keyword>
<reference evidence="11" key="2">
    <citation type="submission" date="2025-09" db="UniProtKB">
        <authorList>
            <consortium name="Ensembl"/>
        </authorList>
    </citation>
    <scope>IDENTIFICATION</scope>
</reference>
<evidence type="ECO:0000256" key="3">
    <source>
        <dbReference type="ARBA" id="ARBA00008300"/>
    </source>
</evidence>
<comment type="catalytic activity">
    <reaction evidence="10">
        <text>a cholesterol ester + H2O = cholesterol + a fatty acid + H(+)</text>
        <dbReference type="Rhea" id="RHEA:36403"/>
        <dbReference type="ChEBI" id="CHEBI:15377"/>
        <dbReference type="ChEBI" id="CHEBI:15378"/>
        <dbReference type="ChEBI" id="CHEBI:16113"/>
        <dbReference type="ChEBI" id="CHEBI:17002"/>
        <dbReference type="ChEBI" id="CHEBI:28868"/>
        <dbReference type="EC" id="3.1.1.13"/>
    </reaction>
    <physiologicalReaction direction="left-to-right" evidence="10">
        <dbReference type="Rhea" id="RHEA:36404"/>
    </physiologicalReaction>
</comment>
<accession>A0A8C5PDF4</accession>
<dbReference type="Gene3D" id="3.40.50.1820">
    <property type="entry name" value="alpha/beta hydrolase"/>
    <property type="match status" value="1"/>
</dbReference>
<sequence>MSEDHVPVFEEFIYCGGAATQVLKIGPWINLQKPSGEIPPKVLFLIIPGNPGIVGYYRTFMASIYSGFNQKYPVWAVSHAGHCSPPKGMDMASDSANETIEDVFGLNGQIEHKLCFVKKNVPADTKLVLIGHSIGCYIILEMMKRAVDVKILQSILLFPTIERMAQSPQGKIMTPLLCSLRYIVYMPLYLLSFLPESAQASLVKFVLRGIKSVDESSVAASLNLFRVECAANAMYMGSQEMLQVLERDNTAIRRYLNKIIFYYGAKDNWCPVLYYEDIKKDFPGGSIWLCEKGIRHAFVLDSSREMASMITDWLKEQADTKTELQ</sequence>
<dbReference type="Pfam" id="PF10230">
    <property type="entry name" value="LIDHydrolase"/>
    <property type="match status" value="1"/>
</dbReference>
<dbReference type="GO" id="GO:0019915">
    <property type="term" value="P:lipid storage"/>
    <property type="evidence" value="ECO:0007669"/>
    <property type="project" value="InterPro"/>
</dbReference>
<evidence type="ECO:0000313" key="12">
    <source>
        <dbReference type="Proteomes" id="UP000694569"/>
    </source>
</evidence>
<evidence type="ECO:0000256" key="5">
    <source>
        <dbReference type="ARBA" id="ARBA00022677"/>
    </source>
</evidence>
<dbReference type="GeneTree" id="ENSGT00390000009688"/>
<evidence type="ECO:0000256" key="10">
    <source>
        <dbReference type="ARBA" id="ARBA00049527"/>
    </source>
</evidence>
<dbReference type="Ensembl" id="ENSLLET00000015462.1">
    <property type="protein sequence ID" value="ENSLLEP00000014886.1"/>
    <property type="gene ID" value="ENSLLEG00000009412.1"/>
</dbReference>
<dbReference type="GO" id="GO:0160077">
    <property type="term" value="P:lipid droplet fusion"/>
    <property type="evidence" value="ECO:0007669"/>
    <property type="project" value="UniProtKB-ARBA"/>
</dbReference>
<dbReference type="FunFam" id="3.40.50.1820:FF:000068">
    <property type="entry name" value="Lipid droplet associated hydrolase"/>
    <property type="match status" value="1"/>
</dbReference>
<evidence type="ECO:0000256" key="9">
    <source>
        <dbReference type="ARBA" id="ARBA00039150"/>
    </source>
</evidence>
<evidence type="ECO:0000256" key="6">
    <source>
        <dbReference type="ARBA" id="ARBA00022801"/>
    </source>
</evidence>
<dbReference type="InterPro" id="IPR019363">
    <property type="entry name" value="LDAH"/>
</dbReference>
<evidence type="ECO:0000256" key="1">
    <source>
        <dbReference type="ARBA" id="ARBA00004240"/>
    </source>
</evidence>
<reference evidence="11" key="1">
    <citation type="submission" date="2025-08" db="UniProtKB">
        <authorList>
            <consortium name="Ensembl"/>
        </authorList>
    </citation>
    <scope>IDENTIFICATION</scope>
</reference>
<evidence type="ECO:0000256" key="4">
    <source>
        <dbReference type="ARBA" id="ARBA00019242"/>
    </source>
</evidence>
<keyword evidence="5" id="KW-0551">Lipid droplet</keyword>
<dbReference type="InterPro" id="IPR029058">
    <property type="entry name" value="AB_hydrolase_fold"/>
</dbReference>
<proteinExistence type="inferred from homology"/>
<name>A0A8C5PDF4_9ANUR</name>
<dbReference type="EC" id="3.1.1.13" evidence="9"/>
<dbReference type="PANTHER" id="PTHR13390:SF0">
    <property type="entry name" value="LIPID DROPLET-ASSOCIATED HYDROLASE"/>
    <property type="match status" value="1"/>
</dbReference>
<protein>
    <recommendedName>
        <fullName evidence="4">Lipid droplet-associated hydrolase</fullName>
        <ecNumber evidence="9">3.1.1.13</ecNumber>
    </recommendedName>
    <alternativeName>
        <fullName evidence="8">Lipid droplet-associated serine hydrolase</fullName>
    </alternativeName>
</protein>
<evidence type="ECO:0000256" key="8">
    <source>
        <dbReference type="ARBA" id="ARBA00031924"/>
    </source>
</evidence>